<reference evidence="1 2" key="1">
    <citation type="submission" date="2021-08" db="EMBL/GenBank/DDBJ databases">
        <title>Draft Genome Sequence of Phanerochaete sordida strain YK-624.</title>
        <authorList>
            <person name="Mori T."/>
            <person name="Dohra H."/>
            <person name="Suzuki T."/>
            <person name="Kawagishi H."/>
            <person name="Hirai H."/>
        </authorList>
    </citation>
    <scope>NUCLEOTIDE SEQUENCE [LARGE SCALE GENOMIC DNA]</scope>
    <source>
        <strain evidence="1 2">YK-624</strain>
    </source>
</reference>
<name>A0A9P3FXB9_9APHY</name>
<keyword evidence="2" id="KW-1185">Reference proteome</keyword>
<comment type="caution">
    <text evidence="1">The sequence shown here is derived from an EMBL/GenBank/DDBJ whole genome shotgun (WGS) entry which is preliminary data.</text>
</comment>
<evidence type="ECO:0000313" key="1">
    <source>
        <dbReference type="EMBL" id="GJE84301.1"/>
    </source>
</evidence>
<evidence type="ECO:0000313" key="2">
    <source>
        <dbReference type="Proteomes" id="UP000703269"/>
    </source>
</evidence>
<sequence length="113" mass="12157">MISVNLAAISKPKYSRDWVARHGGVPGSNTLLMAFSTSISARARLFSQRLCSHNRHQARGALTARLRPEPQSAAWLGLVTRLTARLAPLVGCEPSKPSLSHGFQVEAGSHNAT</sequence>
<dbReference type="Proteomes" id="UP000703269">
    <property type="component" value="Unassembled WGS sequence"/>
</dbReference>
<proteinExistence type="predicted"/>
<accession>A0A9P3FXB9</accession>
<organism evidence="1 2">
    <name type="scientific">Phanerochaete sordida</name>
    <dbReference type="NCBI Taxonomy" id="48140"/>
    <lineage>
        <taxon>Eukaryota</taxon>
        <taxon>Fungi</taxon>
        <taxon>Dikarya</taxon>
        <taxon>Basidiomycota</taxon>
        <taxon>Agaricomycotina</taxon>
        <taxon>Agaricomycetes</taxon>
        <taxon>Polyporales</taxon>
        <taxon>Phanerochaetaceae</taxon>
        <taxon>Phanerochaete</taxon>
    </lineage>
</organism>
<dbReference type="EMBL" id="BPQB01000001">
    <property type="protein sequence ID" value="GJE84301.1"/>
    <property type="molecule type" value="Genomic_DNA"/>
</dbReference>
<dbReference type="AlphaFoldDB" id="A0A9P3FXB9"/>
<protein>
    <submittedName>
        <fullName evidence="1">Uncharacterized protein</fullName>
    </submittedName>
</protein>
<gene>
    <name evidence="1" type="ORF">PsYK624_003770</name>
</gene>